<reference evidence="3" key="1">
    <citation type="submission" date="2025-08" db="UniProtKB">
        <authorList>
            <consortium name="Ensembl"/>
        </authorList>
    </citation>
    <scope>IDENTIFICATION</scope>
</reference>
<feature type="domain" description="PDZ" evidence="2">
    <location>
        <begin position="31"/>
        <end position="90"/>
    </location>
</feature>
<dbReference type="Gene3D" id="2.30.42.10">
    <property type="match status" value="1"/>
</dbReference>
<dbReference type="Proteomes" id="UP000694546">
    <property type="component" value="Chromosome 15"/>
</dbReference>
<dbReference type="AlphaFoldDB" id="A0A8C5BCS2"/>
<evidence type="ECO:0000313" key="3">
    <source>
        <dbReference type="Ensembl" id="ENSGMOP00000044142.1"/>
    </source>
</evidence>
<dbReference type="PROSITE" id="PS50106">
    <property type="entry name" value="PDZ"/>
    <property type="match status" value="1"/>
</dbReference>
<reference evidence="3" key="2">
    <citation type="submission" date="2025-09" db="UniProtKB">
        <authorList>
            <consortium name="Ensembl"/>
        </authorList>
    </citation>
    <scope>IDENTIFICATION</scope>
</reference>
<evidence type="ECO:0000256" key="1">
    <source>
        <dbReference type="SAM" id="MobiDB-lite"/>
    </source>
</evidence>
<dbReference type="InterPro" id="IPR036034">
    <property type="entry name" value="PDZ_sf"/>
</dbReference>
<dbReference type="SUPFAM" id="SSF50156">
    <property type="entry name" value="PDZ domain-like"/>
    <property type="match status" value="1"/>
</dbReference>
<sequence length="95" mass="10279">MSGSNKELSEAEDPREARERQEDNTGRLDLGIFIASIVPEGPADKDGRIRPGGRLISLNKTSLEGVTFSDAAAILQSSPDEVELIVSQPKRTTRS</sequence>
<evidence type="ECO:0000313" key="4">
    <source>
        <dbReference type="Proteomes" id="UP000694546"/>
    </source>
</evidence>
<dbReference type="Pfam" id="PF00595">
    <property type="entry name" value="PDZ"/>
    <property type="match status" value="1"/>
</dbReference>
<evidence type="ECO:0000259" key="2">
    <source>
        <dbReference type="PROSITE" id="PS50106"/>
    </source>
</evidence>
<keyword evidence="4" id="KW-1185">Reference proteome</keyword>
<feature type="region of interest" description="Disordered" evidence="1">
    <location>
        <begin position="1"/>
        <end position="26"/>
    </location>
</feature>
<dbReference type="PANTHER" id="PTHR46900">
    <property type="entry name" value="TYROSINE-PROTEIN PHOSPHATASE NON-RECEPTOR TYPE 13"/>
    <property type="match status" value="1"/>
</dbReference>
<dbReference type="InterPro" id="IPR052074">
    <property type="entry name" value="NonRcpt_TyrProt_Phosphatase"/>
</dbReference>
<dbReference type="Ensembl" id="ENSGMOT00000044195.1">
    <property type="protein sequence ID" value="ENSGMOP00000044142.1"/>
    <property type="gene ID" value="ENSGMOG00000032541.1"/>
</dbReference>
<protein>
    <recommendedName>
        <fullName evidence="2">PDZ domain-containing protein</fullName>
    </recommendedName>
</protein>
<proteinExistence type="predicted"/>
<accession>A0A8C5BCS2</accession>
<dbReference type="SMART" id="SM00228">
    <property type="entry name" value="PDZ"/>
    <property type="match status" value="1"/>
</dbReference>
<organism evidence="3 4">
    <name type="scientific">Gadus morhua</name>
    <name type="common">Atlantic cod</name>
    <dbReference type="NCBI Taxonomy" id="8049"/>
    <lineage>
        <taxon>Eukaryota</taxon>
        <taxon>Metazoa</taxon>
        <taxon>Chordata</taxon>
        <taxon>Craniata</taxon>
        <taxon>Vertebrata</taxon>
        <taxon>Euteleostomi</taxon>
        <taxon>Actinopterygii</taxon>
        <taxon>Neopterygii</taxon>
        <taxon>Teleostei</taxon>
        <taxon>Neoteleostei</taxon>
        <taxon>Acanthomorphata</taxon>
        <taxon>Zeiogadaria</taxon>
        <taxon>Gadariae</taxon>
        <taxon>Gadiformes</taxon>
        <taxon>Gadoidei</taxon>
        <taxon>Gadidae</taxon>
        <taxon>Gadus</taxon>
    </lineage>
</organism>
<feature type="compositionally biased region" description="Basic and acidic residues" evidence="1">
    <location>
        <begin position="7"/>
        <end position="26"/>
    </location>
</feature>
<name>A0A8C5BCS2_GADMO</name>
<dbReference type="PANTHER" id="PTHR46900:SF4">
    <property type="entry name" value="FERM AND PDZ DOMAIN CONTAINING 2"/>
    <property type="match status" value="1"/>
</dbReference>
<dbReference type="GeneTree" id="ENSGT00940000161964"/>
<dbReference type="InterPro" id="IPR001478">
    <property type="entry name" value="PDZ"/>
</dbReference>